<keyword evidence="1" id="KW-0812">Transmembrane</keyword>
<keyword evidence="3" id="KW-1185">Reference proteome</keyword>
<evidence type="ECO:0008006" key="4">
    <source>
        <dbReference type="Google" id="ProtNLM"/>
    </source>
</evidence>
<reference evidence="2 3" key="1">
    <citation type="submission" date="2018-09" db="EMBL/GenBank/DDBJ databases">
        <title>Genome sequencing of strain 6GH32-13.</title>
        <authorList>
            <person name="Weon H.-Y."/>
            <person name="Heo J."/>
            <person name="Kwon S.-W."/>
        </authorList>
    </citation>
    <scope>NUCLEOTIDE SEQUENCE [LARGE SCALE GENOMIC DNA]</scope>
    <source>
        <strain evidence="2 3">5GH32-13</strain>
    </source>
</reference>
<protein>
    <recommendedName>
        <fullName evidence="4">DUF973 family protein</fullName>
    </recommendedName>
</protein>
<organism evidence="2 3">
    <name type="scientific">Paraflavitalea soli</name>
    <dbReference type="NCBI Taxonomy" id="2315862"/>
    <lineage>
        <taxon>Bacteria</taxon>
        <taxon>Pseudomonadati</taxon>
        <taxon>Bacteroidota</taxon>
        <taxon>Chitinophagia</taxon>
        <taxon>Chitinophagales</taxon>
        <taxon>Chitinophagaceae</taxon>
        <taxon>Paraflavitalea</taxon>
    </lineage>
</organism>
<accession>A0A3B7MPW6</accession>
<gene>
    <name evidence="2" type="ORF">D3H65_15810</name>
</gene>
<dbReference type="Proteomes" id="UP000263900">
    <property type="component" value="Chromosome"/>
</dbReference>
<evidence type="ECO:0000256" key="1">
    <source>
        <dbReference type="SAM" id="Phobius"/>
    </source>
</evidence>
<name>A0A3B7MPW6_9BACT</name>
<feature type="transmembrane region" description="Helical" evidence="1">
    <location>
        <begin position="188"/>
        <end position="205"/>
    </location>
</feature>
<dbReference type="OrthoDB" id="1120881at2"/>
<evidence type="ECO:0000313" key="2">
    <source>
        <dbReference type="EMBL" id="AXY75359.1"/>
    </source>
</evidence>
<dbReference type="AlphaFoldDB" id="A0A3B7MPW6"/>
<dbReference type="KEGG" id="pseg:D3H65_15810"/>
<feature type="transmembrane region" description="Helical" evidence="1">
    <location>
        <begin position="25"/>
        <end position="51"/>
    </location>
</feature>
<feature type="transmembrane region" description="Helical" evidence="1">
    <location>
        <begin position="71"/>
        <end position="93"/>
    </location>
</feature>
<proteinExistence type="predicted"/>
<evidence type="ECO:0000313" key="3">
    <source>
        <dbReference type="Proteomes" id="UP000263900"/>
    </source>
</evidence>
<sequence length="209" mass="23392">MQEDEQGYIQDIAEMRSMMERSSKFMSLSGLAGVMAGIYALAGAWIAWQFFGFNPEQLDSNSTNISDLPPNLLMVIFLSIIVLILSIGTAVFLSYRNAHKRGEKFWNSTAKRLLINMTIPLLAGGLLILILLTKGLIGFIAPFSLLFYGLALYNASKYTYEEVRSLGLIEIALGLTGCLFVEYGLLCWAAGFGLVHIIYGIYMHYRYER</sequence>
<dbReference type="EMBL" id="CP032157">
    <property type="protein sequence ID" value="AXY75359.1"/>
    <property type="molecule type" value="Genomic_DNA"/>
</dbReference>
<dbReference type="RefSeq" id="WP_119051240.1">
    <property type="nucleotide sequence ID" value="NZ_CP032157.1"/>
</dbReference>
<keyword evidence="1" id="KW-1133">Transmembrane helix</keyword>
<keyword evidence="1" id="KW-0472">Membrane</keyword>